<organism evidence="3 4">
    <name type="scientific">Entomomonas moraniae</name>
    <dbReference type="NCBI Taxonomy" id="2213226"/>
    <lineage>
        <taxon>Bacteria</taxon>
        <taxon>Pseudomonadati</taxon>
        <taxon>Pseudomonadota</taxon>
        <taxon>Gammaproteobacteria</taxon>
        <taxon>Pseudomonadales</taxon>
        <taxon>Pseudomonadaceae</taxon>
        <taxon>Entomomonas</taxon>
    </lineage>
</organism>
<evidence type="ECO:0000259" key="2">
    <source>
        <dbReference type="Pfam" id="PF13511"/>
    </source>
</evidence>
<keyword evidence="1" id="KW-0732">Signal</keyword>
<evidence type="ECO:0000313" key="4">
    <source>
        <dbReference type="Proteomes" id="UP000273143"/>
    </source>
</evidence>
<proteinExistence type="predicted"/>
<dbReference type="KEGG" id="emo:DM558_15650"/>
<dbReference type="AlphaFoldDB" id="A0A3Q9JL77"/>
<feature type="domain" description="DUF4124" evidence="2">
    <location>
        <begin position="8"/>
        <end position="60"/>
    </location>
</feature>
<dbReference type="Proteomes" id="UP000273143">
    <property type="component" value="Chromosome"/>
</dbReference>
<evidence type="ECO:0000313" key="3">
    <source>
        <dbReference type="EMBL" id="AZS52118.1"/>
    </source>
</evidence>
<gene>
    <name evidence="3" type="ORF">DM558_15650</name>
</gene>
<dbReference type="EMBL" id="CP029822">
    <property type="protein sequence ID" value="AZS52118.1"/>
    <property type="molecule type" value="Genomic_DNA"/>
</dbReference>
<evidence type="ECO:0000256" key="1">
    <source>
        <dbReference type="SAM" id="SignalP"/>
    </source>
</evidence>
<reference evidence="4" key="1">
    <citation type="submission" date="2018-06" db="EMBL/GenBank/DDBJ databases">
        <title>Complete genome of Pseudomonas insecticola strain QZS01.</title>
        <authorList>
            <person name="Wang J."/>
            <person name="Su Q."/>
        </authorList>
    </citation>
    <scope>NUCLEOTIDE SEQUENCE [LARGE SCALE GENOMIC DNA]</scope>
    <source>
        <strain evidence="4">QZS01</strain>
    </source>
</reference>
<feature type="signal peptide" evidence="1">
    <location>
        <begin position="1"/>
        <end position="19"/>
    </location>
</feature>
<name>A0A3Q9JL77_9GAMM</name>
<protein>
    <submittedName>
        <fullName evidence="3">DUF4124 domain-containing protein</fullName>
    </submittedName>
</protein>
<feature type="chain" id="PRO_5018683546" evidence="1">
    <location>
        <begin position="20"/>
        <end position="182"/>
    </location>
</feature>
<dbReference type="Pfam" id="PF13511">
    <property type="entry name" value="DUF4124"/>
    <property type="match status" value="1"/>
</dbReference>
<accession>A0A3Q9JL77</accession>
<dbReference type="InterPro" id="IPR025392">
    <property type="entry name" value="DUF4124"/>
</dbReference>
<dbReference type="RefSeq" id="WP_127164762.1">
    <property type="nucleotide sequence ID" value="NZ_CP029822.1"/>
</dbReference>
<sequence length="182" mass="19725">MRKTLIPLLLVALPLAAQTVYSYKDSNGNTVFTEQPPSNVNAEPVKLPSNTQNVAVETTTSSQAAPQKKAPKAQQPIITHVTITGLPKDDGSLRANDGTFTVSVQIQSTGPSLPSYTYQIIFDGQPYGAPQSSNSFTFTDVDRGTHTMQANVFNNGMLIANSAVETFTVQRVASQRWKIQPR</sequence>
<keyword evidence="4" id="KW-1185">Reference proteome</keyword>